<dbReference type="AlphaFoldDB" id="C7G7I2"/>
<evidence type="ECO:0000313" key="2">
    <source>
        <dbReference type="Proteomes" id="UP000004828"/>
    </source>
</evidence>
<gene>
    <name evidence="1" type="ORF">ROSINTL182_05856</name>
</gene>
<evidence type="ECO:0000313" key="1">
    <source>
        <dbReference type="EMBL" id="EEV02215.1"/>
    </source>
</evidence>
<proteinExistence type="predicted"/>
<protein>
    <submittedName>
        <fullName evidence="1">Uncharacterized protein</fullName>
    </submittedName>
</protein>
<sequence>MFLPVYEVTDEMSKYCISWIGGEDKKWVKYEENKSGSPDL</sequence>
<reference evidence="1 2" key="1">
    <citation type="submission" date="2009-08" db="EMBL/GenBank/DDBJ databases">
        <authorList>
            <person name="Weinstock G."/>
            <person name="Sodergren E."/>
            <person name="Clifton S."/>
            <person name="Fulton L."/>
            <person name="Fulton B."/>
            <person name="Courtney L."/>
            <person name="Fronick C."/>
            <person name="Harrison M."/>
            <person name="Strong C."/>
            <person name="Farmer C."/>
            <person name="Delahaunty K."/>
            <person name="Markovic C."/>
            <person name="Hall O."/>
            <person name="Minx P."/>
            <person name="Tomlinson C."/>
            <person name="Mitreva M."/>
            <person name="Nelson J."/>
            <person name="Hou S."/>
            <person name="Wollam A."/>
            <person name="Pepin K.H."/>
            <person name="Johnson M."/>
            <person name="Bhonagiri V."/>
            <person name="Nash W.E."/>
            <person name="Warren W."/>
            <person name="Chinwalla A."/>
            <person name="Mardis E.R."/>
            <person name="Wilson R.K."/>
        </authorList>
    </citation>
    <scope>NUCLEOTIDE SEQUENCE [LARGE SCALE GENOMIC DNA]</scope>
    <source>
        <strain evidence="1 2">L1-82</strain>
    </source>
</reference>
<accession>C7G7I2</accession>
<name>C7G7I2_9FIRM</name>
<organism evidence="1 2">
    <name type="scientific">Roseburia intestinalis L1-82</name>
    <dbReference type="NCBI Taxonomy" id="536231"/>
    <lineage>
        <taxon>Bacteria</taxon>
        <taxon>Bacillati</taxon>
        <taxon>Bacillota</taxon>
        <taxon>Clostridia</taxon>
        <taxon>Lachnospirales</taxon>
        <taxon>Lachnospiraceae</taxon>
        <taxon>Roseburia</taxon>
    </lineage>
</organism>
<dbReference type="EMBL" id="ABYJ02000042">
    <property type="protein sequence ID" value="EEV02215.1"/>
    <property type="molecule type" value="Genomic_DNA"/>
</dbReference>
<comment type="caution">
    <text evidence="1">The sequence shown here is derived from an EMBL/GenBank/DDBJ whole genome shotgun (WGS) entry which is preliminary data.</text>
</comment>
<dbReference type="HOGENOM" id="CLU_3295881_0_0_9"/>
<dbReference type="Proteomes" id="UP000004828">
    <property type="component" value="Unassembled WGS sequence"/>
</dbReference>